<name>A0A4Y1Z7B9_9BACL</name>
<dbReference type="Proteomes" id="UP000319716">
    <property type="component" value="Unassembled WGS sequence"/>
</dbReference>
<organism evidence="2 3">
    <name type="scientific">Sporolactobacillus inulinus</name>
    <dbReference type="NCBI Taxonomy" id="2078"/>
    <lineage>
        <taxon>Bacteria</taxon>
        <taxon>Bacillati</taxon>
        <taxon>Bacillota</taxon>
        <taxon>Bacilli</taxon>
        <taxon>Bacillales</taxon>
        <taxon>Sporolactobacillaceae</taxon>
        <taxon>Sporolactobacillus</taxon>
    </lineage>
</organism>
<sequence>MGRYLVNVVEGKDKKIKPNELDVIFNEGLMVFPIYQTVGDGSGYFNRNQGKIDAQDAYTAAKNHGFKSGTTIYFDVDYDALGNEITSNVLPYFQGINQQINYLDSYYKIGVYGPRNVCTQVSERGWAATSFVSDMSTGFSANLGYPLPTN</sequence>
<dbReference type="SUPFAM" id="SSF51445">
    <property type="entry name" value="(Trans)glycosidases"/>
    <property type="match status" value="1"/>
</dbReference>
<dbReference type="AlphaFoldDB" id="A0A4Y1Z7B9"/>
<evidence type="ECO:0000259" key="1">
    <source>
        <dbReference type="Pfam" id="PF08924"/>
    </source>
</evidence>
<protein>
    <submittedName>
        <fullName evidence="2">Putative peptidoglycan binding domain protein</fullName>
    </submittedName>
</protein>
<feature type="domain" description="Rv2525c-like glycoside hydrolase-like" evidence="1">
    <location>
        <begin position="2"/>
        <end position="150"/>
    </location>
</feature>
<dbReference type="EMBL" id="BEXB01000002">
    <property type="protein sequence ID" value="GAY74919.1"/>
    <property type="molecule type" value="Genomic_DNA"/>
</dbReference>
<dbReference type="Gene3D" id="3.20.20.80">
    <property type="entry name" value="Glycosidases"/>
    <property type="match status" value="1"/>
</dbReference>
<gene>
    <name evidence="2" type="ORF">NBRC111894_473</name>
</gene>
<proteinExistence type="predicted"/>
<evidence type="ECO:0000313" key="2">
    <source>
        <dbReference type="EMBL" id="GAY74919.1"/>
    </source>
</evidence>
<reference evidence="2 3" key="1">
    <citation type="submission" date="2017-11" db="EMBL/GenBank/DDBJ databases">
        <title>Draft Genome Sequence of Sporolactobacillus inulinus NBRC 111894 Isolated from Koso, a Japanese Sugar-Vegetable Fermented Beverage.</title>
        <authorList>
            <person name="Chiou T.Y."/>
            <person name="Oshima K."/>
            <person name="Suda W."/>
            <person name="Hattori M."/>
            <person name="Takahashi T."/>
        </authorList>
    </citation>
    <scope>NUCLEOTIDE SEQUENCE [LARGE SCALE GENOMIC DNA]</scope>
    <source>
        <strain evidence="2 3">NBRC111894</strain>
    </source>
</reference>
<accession>A0A4Y1Z7B9</accession>
<dbReference type="Pfam" id="PF08924">
    <property type="entry name" value="Rv2525c_GlyHyd-like"/>
    <property type="match status" value="1"/>
</dbReference>
<dbReference type="InterPro" id="IPR015020">
    <property type="entry name" value="Rv2525c-like_Glyco_Hydro-like"/>
</dbReference>
<comment type="caution">
    <text evidence="2">The sequence shown here is derived from an EMBL/GenBank/DDBJ whole genome shotgun (WGS) entry which is preliminary data.</text>
</comment>
<dbReference type="CDD" id="cd06418">
    <property type="entry name" value="GH25_BacA-like"/>
    <property type="match status" value="1"/>
</dbReference>
<evidence type="ECO:0000313" key="3">
    <source>
        <dbReference type="Proteomes" id="UP000319716"/>
    </source>
</evidence>
<dbReference type="InterPro" id="IPR017853">
    <property type="entry name" value="GH"/>
</dbReference>